<dbReference type="InterPro" id="IPR045584">
    <property type="entry name" value="Pilin-like"/>
</dbReference>
<name>K0NEQ4_DESTT</name>
<dbReference type="STRING" id="651182.TOL2_C13830"/>
<keyword evidence="2" id="KW-1185">Reference proteome</keyword>
<accession>K0NEQ4</accession>
<sequence length="156" mass="17966">MELIVVLFIISIMMTFAVPEFSGKIFRSDTETTLNWIIFNVNKLKTESRHQDKDLFMCISPDTNTISIKETQPDPDVSDKETICEFLLPEDVRLDGIDFNIPGQTTDNDLCVKFYKKGYSDHAIIHLSDNDGNTFSCLIQPFLHKVNIYEGYIQFD</sequence>
<gene>
    <name evidence="1" type="ordered locus">TOL2_C13830</name>
</gene>
<evidence type="ECO:0000313" key="1">
    <source>
        <dbReference type="EMBL" id="CCK79546.1"/>
    </source>
</evidence>
<organism evidence="1 2">
    <name type="scientific">Desulfobacula toluolica (strain DSM 7467 / Tol2)</name>
    <dbReference type="NCBI Taxonomy" id="651182"/>
    <lineage>
        <taxon>Bacteria</taxon>
        <taxon>Pseudomonadati</taxon>
        <taxon>Thermodesulfobacteriota</taxon>
        <taxon>Desulfobacteria</taxon>
        <taxon>Desulfobacterales</taxon>
        <taxon>Desulfobacteraceae</taxon>
        <taxon>Desulfobacula</taxon>
    </lineage>
</organism>
<dbReference type="EMBL" id="FO203503">
    <property type="protein sequence ID" value="CCK79546.1"/>
    <property type="molecule type" value="Genomic_DNA"/>
</dbReference>
<dbReference type="Proteomes" id="UP000007347">
    <property type="component" value="Chromosome"/>
</dbReference>
<dbReference type="SUPFAM" id="SSF54523">
    <property type="entry name" value="Pili subunits"/>
    <property type="match status" value="1"/>
</dbReference>
<protein>
    <submittedName>
        <fullName evidence="1">Uncharacterized protein</fullName>
    </submittedName>
</protein>
<dbReference type="AlphaFoldDB" id="K0NEQ4"/>
<evidence type="ECO:0000313" key="2">
    <source>
        <dbReference type="Proteomes" id="UP000007347"/>
    </source>
</evidence>
<dbReference type="HOGENOM" id="CLU_1683755_0_0_7"/>
<proteinExistence type="predicted"/>
<dbReference type="KEGG" id="dto:TOL2_C13830"/>
<reference evidence="1 2" key="1">
    <citation type="journal article" date="2013" name="Environ. Microbiol.">
        <title>Complete genome, catabolic sub-proteomes and key-metabolites of Desulfobacula toluolica Tol2, a marine, aromatic compound-degrading, sulfate-reducing bacterium.</title>
        <authorList>
            <person name="Wohlbrand L."/>
            <person name="Jacob J.H."/>
            <person name="Kube M."/>
            <person name="Mussmann M."/>
            <person name="Jarling R."/>
            <person name="Beck A."/>
            <person name="Amann R."/>
            <person name="Wilkes H."/>
            <person name="Reinhardt R."/>
            <person name="Rabus R."/>
        </authorList>
    </citation>
    <scope>NUCLEOTIDE SEQUENCE [LARGE SCALE GENOMIC DNA]</scope>
    <source>
        <strain evidence="2">DSM 7467 / Tol2</strain>
    </source>
</reference>